<sequence length="705" mass="73603">HQHHLYLLHQQTLGAPPFTSPAPILSSQQCCHPSNVSPITAWPSTNEHSLSPAGLREGEGENNLDLEDSLPPSTGSGVALTLVSSAAPSASGSTPPVPSQVRDFADENNLDDEDPLVTSGEGSFLPTVPLVSQPSSAPDPPHTFEARAQVRDFADENNLNDEDPVTPSRGTITPQTLPVLPVVPPASLLTVPNPTRLSAADENNFDASTPPGEGSANPTLPLVPSPTSVLHNLGRGRVLSETDENNLDDEDPLSPLLQSTYAIPTASASLVSSQPSFKGPRPLSTTSLPPKIEENNLDEEHPCSPSALAASTSATASLPPTFPPTGNSLTSPLEFTVTPSKSSLPTNSLDADLNAGDESTEGQVGGARGGASSVVAGNHLNKPTAPPVVAETAGDPFAALNNLDTYSQNDENNLNEVDDTSATGLGAVGVQQNPDNSGTVVTNSLNPEFSSVGISRVASGTVAAQDVVEENNLDEEDMLARARVAGVEPSVPVERIKVDGENDLNEDSLTSCTVSRAQESGISHSNSGSGQAARSLTTSSNLEFSGEQTAIGVAAAAAESNNPSIARQPLASDATAMNNLGVDQPSSSPAANDLSVEGPSQGVRTLQMQSPLRQGVTRLPTCQTILTAKISTRKEGCTTNFLCYMDLQQTTLAMLCLNVMEEQVMLWGLKWSSRITSVYRMTLMQTKTAHQPGALVVLWDVTNSR</sequence>
<keyword evidence="3" id="KW-1185">Reference proteome</keyword>
<protein>
    <submittedName>
        <fullName evidence="2">Uncharacterized protein</fullName>
    </submittedName>
</protein>
<feature type="compositionally biased region" description="Low complexity" evidence="1">
    <location>
        <begin position="304"/>
        <end position="316"/>
    </location>
</feature>
<dbReference type="EMBL" id="CASHTH010004466">
    <property type="protein sequence ID" value="CAI8057710.1"/>
    <property type="molecule type" value="Genomic_DNA"/>
</dbReference>
<reference evidence="2" key="1">
    <citation type="submission" date="2023-03" db="EMBL/GenBank/DDBJ databases">
        <authorList>
            <person name="Steffen K."/>
            <person name="Cardenas P."/>
        </authorList>
    </citation>
    <scope>NUCLEOTIDE SEQUENCE</scope>
</reference>
<gene>
    <name evidence="2" type="ORF">GBAR_LOCUS31438</name>
</gene>
<feature type="compositionally biased region" description="Acidic residues" evidence="1">
    <location>
        <begin position="106"/>
        <end position="115"/>
    </location>
</feature>
<organism evidence="2 3">
    <name type="scientific">Geodia barretti</name>
    <name type="common">Barrett's horny sponge</name>
    <dbReference type="NCBI Taxonomy" id="519541"/>
    <lineage>
        <taxon>Eukaryota</taxon>
        <taxon>Metazoa</taxon>
        <taxon>Porifera</taxon>
        <taxon>Demospongiae</taxon>
        <taxon>Heteroscleromorpha</taxon>
        <taxon>Tetractinellida</taxon>
        <taxon>Astrophorina</taxon>
        <taxon>Geodiidae</taxon>
        <taxon>Geodia</taxon>
    </lineage>
</organism>
<feature type="region of interest" description="Disordered" evidence="1">
    <location>
        <begin position="502"/>
        <end position="538"/>
    </location>
</feature>
<feature type="region of interest" description="Disordered" evidence="1">
    <location>
        <begin position="196"/>
        <end position="229"/>
    </location>
</feature>
<dbReference type="AlphaFoldDB" id="A0AA35U057"/>
<feature type="region of interest" description="Disordered" evidence="1">
    <location>
        <begin position="270"/>
        <end position="316"/>
    </location>
</feature>
<dbReference type="Proteomes" id="UP001174909">
    <property type="component" value="Unassembled WGS sequence"/>
</dbReference>
<feature type="compositionally biased region" description="Polar residues" evidence="1">
    <location>
        <begin position="507"/>
        <end position="538"/>
    </location>
</feature>
<evidence type="ECO:0000313" key="2">
    <source>
        <dbReference type="EMBL" id="CAI8057710.1"/>
    </source>
</evidence>
<proteinExistence type="predicted"/>
<evidence type="ECO:0000313" key="3">
    <source>
        <dbReference type="Proteomes" id="UP001174909"/>
    </source>
</evidence>
<feature type="region of interest" description="Disordered" evidence="1">
    <location>
        <begin position="36"/>
        <end position="143"/>
    </location>
</feature>
<feature type="compositionally biased region" description="Basic and acidic residues" evidence="1">
    <location>
        <begin position="291"/>
        <end position="302"/>
    </location>
</feature>
<feature type="region of interest" description="Disordered" evidence="1">
    <location>
        <begin position="577"/>
        <end position="602"/>
    </location>
</feature>
<name>A0AA35U057_GEOBA</name>
<feature type="non-terminal residue" evidence="2">
    <location>
        <position position="1"/>
    </location>
</feature>
<feature type="compositionally biased region" description="Polar residues" evidence="1">
    <location>
        <begin position="36"/>
        <end position="49"/>
    </location>
</feature>
<evidence type="ECO:0000256" key="1">
    <source>
        <dbReference type="SAM" id="MobiDB-lite"/>
    </source>
</evidence>
<comment type="caution">
    <text evidence="2">The sequence shown here is derived from an EMBL/GenBank/DDBJ whole genome shotgun (WGS) entry which is preliminary data.</text>
</comment>
<feature type="compositionally biased region" description="Low complexity" evidence="1">
    <location>
        <begin position="84"/>
        <end position="94"/>
    </location>
</feature>
<accession>A0AA35U057</accession>